<proteinExistence type="predicted"/>
<dbReference type="eggNOG" id="ENOG50345IC">
    <property type="taxonomic scope" value="Bacteria"/>
</dbReference>
<dbReference type="EMBL" id="CP002691">
    <property type="protein sequence ID" value="AEE52495.1"/>
    <property type="molecule type" value="Genomic_DNA"/>
</dbReference>
<dbReference type="STRING" id="760192.Halhy_4660"/>
<dbReference type="Proteomes" id="UP000008461">
    <property type="component" value="Chromosome"/>
</dbReference>
<dbReference type="AlphaFoldDB" id="F4KVN8"/>
<evidence type="ECO:0000313" key="1">
    <source>
        <dbReference type="EMBL" id="AEE52495.1"/>
    </source>
</evidence>
<gene>
    <name evidence="1" type="ordered locus">Halhy_4660</name>
</gene>
<dbReference type="OrthoDB" id="1122115at2"/>
<reference key="2">
    <citation type="submission" date="2011-04" db="EMBL/GenBank/DDBJ databases">
        <title>Complete sequence of chromosome of Haliscomenobacter hydrossis DSM 1100.</title>
        <authorList>
            <consortium name="US DOE Joint Genome Institute (JGI-PGF)"/>
            <person name="Lucas S."/>
            <person name="Han J."/>
            <person name="Lapidus A."/>
            <person name="Bruce D."/>
            <person name="Goodwin L."/>
            <person name="Pitluck S."/>
            <person name="Peters L."/>
            <person name="Kyrpides N."/>
            <person name="Mavromatis K."/>
            <person name="Ivanova N."/>
            <person name="Ovchinnikova G."/>
            <person name="Pagani I."/>
            <person name="Daligault H."/>
            <person name="Detter J.C."/>
            <person name="Han C."/>
            <person name="Land M."/>
            <person name="Hauser L."/>
            <person name="Markowitz V."/>
            <person name="Cheng J.-F."/>
            <person name="Hugenholtz P."/>
            <person name="Woyke T."/>
            <person name="Wu D."/>
            <person name="Verbarg S."/>
            <person name="Frueling A."/>
            <person name="Brambilla E."/>
            <person name="Klenk H.-P."/>
            <person name="Eisen J.A."/>
        </authorList>
    </citation>
    <scope>NUCLEOTIDE SEQUENCE</scope>
    <source>
        <strain>DSM 1100</strain>
    </source>
</reference>
<sequence length="146" mass="16619">MKNLKFLILIVLLTLSIDSFSQIGVTSYSIYALGINTSQHKRISGEIKAFANRPIGDILVEIDGFYNFKPRPYHRFSIGLGVNVAPFKEFDRFYALTIPVSIEIYPLQDFKKLSLLFELAPEVLAEDGVNLRSLWGIRYTFGTNHD</sequence>
<dbReference type="RefSeq" id="WP_013767033.1">
    <property type="nucleotide sequence ID" value="NC_015510.1"/>
</dbReference>
<accession>F4KVN8</accession>
<dbReference type="HOGENOM" id="CLU_1803074_0_0_10"/>
<evidence type="ECO:0000313" key="2">
    <source>
        <dbReference type="Proteomes" id="UP000008461"/>
    </source>
</evidence>
<protein>
    <submittedName>
        <fullName evidence="1">Uncharacterized protein</fullName>
    </submittedName>
</protein>
<reference evidence="1 2" key="1">
    <citation type="journal article" date="2011" name="Stand. Genomic Sci.">
        <title>Complete genome sequence of Haliscomenobacter hydrossis type strain (O).</title>
        <authorList>
            <consortium name="US DOE Joint Genome Institute (JGI-PGF)"/>
            <person name="Daligault H."/>
            <person name="Lapidus A."/>
            <person name="Zeytun A."/>
            <person name="Nolan M."/>
            <person name="Lucas S."/>
            <person name="Del Rio T.G."/>
            <person name="Tice H."/>
            <person name="Cheng J.F."/>
            <person name="Tapia R."/>
            <person name="Han C."/>
            <person name="Goodwin L."/>
            <person name="Pitluck S."/>
            <person name="Liolios K."/>
            <person name="Pagani I."/>
            <person name="Ivanova N."/>
            <person name="Huntemann M."/>
            <person name="Mavromatis K."/>
            <person name="Mikhailova N."/>
            <person name="Pati A."/>
            <person name="Chen A."/>
            <person name="Palaniappan K."/>
            <person name="Land M."/>
            <person name="Hauser L."/>
            <person name="Brambilla E.M."/>
            <person name="Rohde M."/>
            <person name="Verbarg S."/>
            <person name="Goker M."/>
            <person name="Bristow J."/>
            <person name="Eisen J.A."/>
            <person name="Markowitz V."/>
            <person name="Hugenholtz P."/>
            <person name="Kyrpides N.C."/>
            <person name="Klenk H.P."/>
            <person name="Woyke T."/>
        </authorList>
    </citation>
    <scope>NUCLEOTIDE SEQUENCE [LARGE SCALE GENOMIC DNA]</scope>
    <source>
        <strain evidence="2">ATCC 27775 / DSM 1100 / LMG 10767 / O</strain>
    </source>
</reference>
<keyword evidence="2" id="KW-1185">Reference proteome</keyword>
<organism evidence="1 2">
    <name type="scientific">Haliscomenobacter hydrossis (strain ATCC 27775 / DSM 1100 / LMG 10767 / O)</name>
    <dbReference type="NCBI Taxonomy" id="760192"/>
    <lineage>
        <taxon>Bacteria</taxon>
        <taxon>Pseudomonadati</taxon>
        <taxon>Bacteroidota</taxon>
        <taxon>Saprospiria</taxon>
        <taxon>Saprospirales</taxon>
        <taxon>Haliscomenobacteraceae</taxon>
        <taxon>Haliscomenobacter</taxon>
    </lineage>
</organism>
<name>F4KVN8_HALH1</name>
<dbReference type="KEGG" id="hhy:Halhy_4660"/>